<dbReference type="RefSeq" id="XP_016476486.1">
    <property type="nucleotide sequence ID" value="XM_016621000.1"/>
</dbReference>
<feature type="domain" description="Transposase-associated" evidence="3">
    <location>
        <begin position="3"/>
        <end position="75"/>
    </location>
</feature>
<feature type="region of interest" description="Disordered" evidence="2">
    <location>
        <begin position="83"/>
        <end position="120"/>
    </location>
</feature>
<dbReference type="OrthoDB" id="1433848at2759"/>
<evidence type="ECO:0000259" key="3">
    <source>
        <dbReference type="Pfam" id="PF13963"/>
    </source>
</evidence>
<evidence type="ECO:0000313" key="7">
    <source>
        <dbReference type="RefSeq" id="XP_016476486.1"/>
    </source>
</evidence>
<sequence length="294" mass="33120">MDKSWMGMPRNTAKYLLGLNQILDFAFKNGNVRDRIKCPCPKCGFAKWQTRDTVFDHLVCKPFPKNYVTWVMHGEMNVLHPSRDAEIQKKRTNPHTGGSEPNFRRKPVETGEKPRCGQLYPATHKNQDESYVNEETRGICKKVELALRQSTTDEHEVSSNDYVGKVLGNEHPGTVRCLGFGAAPSSSCRQKRLCLGGVNFSSNNDGSYFHECQEKYNQCQEAYNQCQERYNQCKEKYNQLMNALKAYMIMKEGKIPEQFAGIFDSPPITPNDAPTAPSMDARSSGGSNSSGSSH</sequence>
<organism evidence="6">
    <name type="scientific">Nicotiana tabacum</name>
    <name type="common">Common tobacco</name>
    <dbReference type="NCBI Taxonomy" id="4097"/>
    <lineage>
        <taxon>Eukaryota</taxon>
        <taxon>Viridiplantae</taxon>
        <taxon>Streptophyta</taxon>
        <taxon>Embryophyta</taxon>
        <taxon>Tracheophyta</taxon>
        <taxon>Spermatophyta</taxon>
        <taxon>Magnoliopsida</taxon>
        <taxon>eudicotyledons</taxon>
        <taxon>Gunneridae</taxon>
        <taxon>Pentapetalae</taxon>
        <taxon>asterids</taxon>
        <taxon>lamiids</taxon>
        <taxon>Solanales</taxon>
        <taxon>Solanaceae</taxon>
        <taxon>Nicotianoideae</taxon>
        <taxon>Nicotianeae</taxon>
        <taxon>Nicotiana</taxon>
    </lineage>
</organism>
<dbReference type="RefSeq" id="XP_016476484.1">
    <property type="nucleotide sequence ID" value="XM_016620998.1"/>
</dbReference>
<dbReference type="RefSeq" id="XP_016476485.1">
    <property type="nucleotide sequence ID" value="XM_016620999.1"/>
</dbReference>
<proteinExistence type="predicted"/>
<feature type="compositionally biased region" description="Basic and acidic residues" evidence="2">
    <location>
        <begin position="102"/>
        <end position="115"/>
    </location>
</feature>
<evidence type="ECO:0000313" key="5">
    <source>
        <dbReference type="RefSeq" id="XP_016476484.1"/>
    </source>
</evidence>
<dbReference type="GeneID" id="107798058"/>
<protein>
    <recommendedName>
        <fullName evidence="3">Transposase-associated domain-containing protein</fullName>
    </recommendedName>
</protein>
<feature type="coiled-coil region" evidence="1">
    <location>
        <begin position="216"/>
        <end position="243"/>
    </location>
</feature>
<feature type="region of interest" description="Disordered" evidence="2">
    <location>
        <begin position="261"/>
        <end position="294"/>
    </location>
</feature>
<evidence type="ECO:0000256" key="1">
    <source>
        <dbReference type="SAM" id="Coils"/>
    </source>
</evidence>
<dbReference type="Pfam" id="PF03004">
    <property type="entry name" value="Transposase_24"/>
    <property type="match status" value="1"/>
</dbReference>
<gene>
    <name evidence="5 6 7 8" type="primary">LOC107798058</name>
</gene>
<name>A0A1S4AIG6_TOBAC</name>
<dbReference type="PaxDb" id="4097-A0A1S4AIG6"/>
<keyword evidence="1" id="KW-0175">Coiled coil</keyword>
<dbReference type="KEGG" id="nta:107798058"/>
<dbReference type="AlphaFoldDB" id="A0A1S4AIG6"/>
<accession>A0A1S4AIG6</accession>
<feature type="compositionally biased region" description="Low complexity" evidence="2">
    <location>
        <begin position="283"/>
        <end position="294"/>
    </location>
</feature>
<reference key="1">
    <citation type="journal article" date="2014" name="Nat. Commun.">
        <title>The tobacco genome sequence and its comparison with those of tomato and potato.</title>
        <authorList>
            <person name="Sierro N."/>
            <person name="Battey J.N."/>
            <person name="Ouadi S."/>
            <person name="Bakaher N."/>
            <person name="Bovet L."/>
            <person name="Willig A."/>
            <person name="Goepfert S."/>
            <person name="Peitsch M.C."/>
            <person name="Ivanov N.V."/>
        </authorList>
    </citation>
    <scope>NUCLEOTIDE SEQUENCE [LARGE SCALE GENOMIC DNA]</scope>
    <source>
        <strain>cv. TN90</strain>
    </source>
</reference>
<dbReference type="InterPro" id="IPR004252">
    <property type="entry name" value="Probable_transposase_24"/>
</dbReference>
<keyword evidence="4" id="KW-1185">Reference proteome</keyword>
<dbReference type="InterPro" id="IPR029480">
    <property type="entry name" value="Transpos_assoc"/>
</dbReference>
<evidence type="ECO:0000313" key="6">
    <source>
        <dbReference type="RefSeq" id="XP_016476485.1"/>
    </source>
</evidence>
<evidence type="ECO:0000313" key="8">
    <source>
        <dbReference type="RefSeq" id="XP_016476487.1"/>
    </source>
</evidence>
<dbReference type="Pfam" id="PF13963">
    <property type="entry name" value="Transpos_assoc"/>
    <property type="match status" value="1"/>
</dbReference>
<evidence type="ECO:0000313" key="4">
    <source>
        <dbReference type="Proteomes" id="UP000790787"/>
    </source>
</evidence>
<reference evidence="5 6" key="2">
    <citation type="submission" date="2025-04" db="UniProtKB">
        <authorList>
            <consortium name="RefSeq"/>
        </authorList>
    </citation>
    <scope>IDENTIFICATION</scope>
</reference>
<dbReference type="RefSeq" id="XP_016476487.1">
    <property type="nucleotide sequence ID" value="XM_016621001.1"/>
</dbReference>
<dbReference type="Proteomes" id="UP000790787">
    <property type="component" value="Chromosome 11"/>
</dbReference>
<evidence type="ECO:0000256" key="2">
    <source>
        <dbReference type="SAM" id="MobiDB-lite"/>
    </source>
</evidence>